<evidence type="ECO:0000313" key="3">
    <source>
        <dbReference type="Proteomes" id="UP001597197"/>
    </source>
</evidence>
<keyword evidence="3" id="KW-1185">Reference proteome</keyword>
<dbReference type="EMBL" id="JBHUFD010000002">
    <property type="protein sequence ID" value="MFD1872204.1"/>
    <property type="molecule type" value="Genomic_DNA"/>
</dbReference>
<dbReference type="Pfam" id="PF10946">
    <property type="entry name" value="DUF2625"/>
    <property type="match status" value="1"/>
</dbReference>
<feature type="signal peptide" evidence="1">
    <location>
        <begin position="1"/>
        <end position="24"/>
    </location>
</feature>
<protein>
    <submittedName>
        <fullName evidence="2">DUF2625 domain-containing protein</fullName>
    </submittedName>
</protein>
<organism evidence="2 3">
    <name type="scientific">Hymenobacter bucti</name>
    <dbReference type="NCBI Taxonomy" id="1844114"/>
    <lineage>
        <taxon>Bacteria</taxon>
        <taxon>Pseudomonadati</taxon>
        <taxon>Bacteroidota</taxon>
        <taxon>Cytophagia</taxon>
        <taxon>Cytophagales</taxon>
        <taxon>Hymenobacteraceae</taxon>
        <taxon>Hymenobacter</taxon>
    </lineage>
</organism>
<keyword evidence="1" id="KW-0732">Signal</keyword>
<sequence length="256" mass="28823">MKRVIGIFSFAAFIYANLPISAHAQQMPKRSLKELINKQESGWELVADWIKQAKNNVQVLPRNQVRADSALLAAQVTTRSPMGAIIYETGGILVDNGWLRILGSGSSGLDRDLMGWNKNKQQGFLLVADDVLGGFYAINAGAFGSESVGKIFYFAPDNLHWEATNKSYSEFLLFCFSGDLAGYYKNLRWKDWKQEVSVLNGNQGVMCLPFLFTKEGKNISKNQRKAIPIEELWSFSQDIQRQLDSTPQFRESRQAP</sequence>
<gene>
    <name evidence="2" type="ORF">ACFSDX_07185</name>
</gene>
<dbReference type="RefSeq" id="WP_382312591.1">
    <property type="nucleotide sequence ID" value="NZ_JBHUFD010000002.1"/>
</dbReference>
<evidence type="ECO:0000256" key="1">
    <source>
        <dbReference type="SAM" id="SignalP"/>
    </source>
</evidence>
<proteinExistence type="predicted"/>
<feature type="chain" id="PRO_5046793913" evidence="1">
    <location>
        <begin position="25"/>
        <end position="256"/>
    </location>
</feature>
<dbReference type="NCBIfam" id="NF008498">
    <property type="entry name" value="PRK11408.1-5"/>
    <property type="match status" value="1"/>
</dbReference>
<comment type="caution">
    <text evidence="2">The sequence shown here is derived from an EMBL/GenBank/DDBJ whole genome shotgun (WGS) entry which is preliminary data.</text>
</comment>
<dbReference type="InterPro" id="IPR021239">
    <property type="entry name" value="DUF2625"/>
</dbReference>
<dbReference type="Proteomes" id="UP001597197">
    <property type="component" value="Unassembled WGS sequence"/>
</dbReference>
<name>A0ABW4QRH7_9BACT</name>
<reference evidence="3" key="1">
    <citation type="journal article" date="2019" name="Int. J. Syst. Evol. Microbiol.">
        <title>The Global Catalogue of Microorganisms (GCM) 10K type strain sequencing project: providing services to taxonomists for standard genome sequencing and annotation.</title>
        <authorList>
            <consortium name="The Broad Institute Genomics Platform"/>
            <consortium name="The Broad Institute Genome Sequencing Center for Infectious Disease"/>
            <person name="Wu L."/>
            <person name="Ma J."/>
        </authorList>
    </citation>
    <scope>NUCLEOTIDE SEQUENCE [LARGE SCALE GENOMIC DNA]</scope>
    <source>
        <strain evidence="3">CGMCC 1.15795</strain>
    </source>
</reference>
<accession>A0ABW4QRH7</accession>
<evidence type="ECO:0000313" key="2">
    <source>
        <dbReference type="EMBL" id="MFD1872204.1"/>
    </source>
</evidence>